<dbReference type="EMBL" id="BARU01021843">
    <property type="protein sequence ID" value="GAH49957.1"/>
    <property type="molecule type" value="Genomic_DNA"/>
</dbReference>
<dbReference type="PANTHER" id="PTHR43181:SF1">
    <property type="entry name" value="2-C-METHYL-D-ERYTHRITOL 2,4-CYCLODIPHOSPHATE SYNTHASE, CHLOROPLASTIC"/>
    <property type="match status" value="1"/>
</dbReference>
<gene>
    <name evidence="2" type="ORF">S03H2_35677</name>
</gene>
<dbReference type="AlphaFoldDB" id="X1FYA8"/>
<dbReference type="Gene3D" id="3.30.1330.50">
    <property type="entry name" value="2-C-methyl-D-erythritol 2,4-cyclodiphosphate synthase"/>
    <property type="match status" value="1"/>
</dbReference>
<dbReference type="NCBIfam" id="TIGR00151">
    <property type="entry name" value="ispF"/>
    <property type="match status" value="1"/>
</dbReference>
<proteinExistence type="inferred from homology"/>
<dbReference type="GO" id="GO:0008685">
    <property type="term" value="F:2-C-methyl-D-erythritol 2,4-cyclodiphosphate synthase activity"/>
    <property type="evidence" value="ECO:0007669"/>
    <property type="project" value="InterPro"/>
</dbReference>
<feature type="domain" description="2-C-methyl-D-erythritol 2,4-cyclodiphosphate synthase" evidence="1">
    <location>
        <begin position="4"/>
        <end position="156"/>
    </location>
</feature>
<dbReference type="PANTHER" id="PTHR43181">
    <property type="entry name" value="2-C-METHYL-D-ERYTHRITOL 2,4-CYCLODIPHOSPHATE SYNTHASE, CHLOROPLASTIC"/>
    <property type="match status" value="1"/>
</dbReference>
<name>X1FYA8_9ZZZZ</name>
<protein>
    <recommendedName>
        <fullName evidence="1">2-C-methyl-D-erythritol 2,4-cyclodiphosphate synthase domain-containing protein</fullName>
    </recommendedName>
</protein>
<evidence type="ECO:0000313" key="2">
    <source>
        <dbReference type="EMBL" id="GAH49957.1"/>
    </source>
</evidence>
<dbReference type="SUPFAM" id="SSF69765">
    <property type="entry name" value="IpsF-like"/>
    <property type="match status" value="1"/>
</dbReference>
<organism evidence="2">
    <name type="scientific">marine sediment metagenome</name>
    <dbReference type="NCBI Taxonomy" id="412755"/>
    <lineage>
        <taxon>unclassified sequences</taxon>
        <taxon>metagenomes</taxon>
        <taxon>ecological metagenomes</taxon>
    </lineage>
</organism>
<dbReference type="CDD" id="cd00554">
    <property type="entry name" value="MECDP_synthase"/>
    <property type="match status" value="1"/>
</dbReference>
<evidence type="ECO:0000259" key="1">
    <source>
        <dbReference type="Pfam" id="PF02542"/>
    </source>
</evidence>
<sequence length="159" mass="17259">MKIKAGLGYDIHRLEEGRKLFLGGVEIDFPKGLKGHSDGDCLIHALIDALLGAAGEKDIGQIFPDTDPRYNDIQSTALLKKVVGMINEKDMEILSIDSIIIAEKPKLAPYIHQMKEILCPILGVGRDDMGIKAKTNEGLGEIGQGVAIASWAQVLVKKK</sequence>
<dbReference type="Pfam" id="PF02542">
    <property type="entry name" value="YgbB"/>
    <property type="match status" value="1"/>
</dbReference>
<accession>X1FYA8</accession>
<dbReference type="InterPro" id="IPR036571">
    <property type="entry name" value="MECDP_synthase_sf"/>
</dbReference>
<comment type="caution">
    <text evidence="2">The sequence shown here is derived from an EMBL/GenBank/DDBJ whole genome shotgun (WGS) entry which is preliminary data.</text>
</comment>
<dbReference type="InterPro" id="IPR003526">
    <property type="entry name" value="MECDP_synthase"/>
</dbReference>
<dbReference type="GO" id="GO:0016114">
    <property type="term" value="P:terpenoid biosynthetic process"/>
    <property type="evidence" value="ECO:0007669"/>
    <property type="project" value="InterPro"/>
</dbReference>
<reference evidence="2" key="1">
    <citation type="journal article" date="2014" name="Front. Microbiol.">
        <title>High frequency of phylogenetically diverse reductive dehalogenase-homologous genes in deep subseafloor sedimentary metagenomes.</title>
        <authorList>
            <person name="Kawai M."/>
            <person name="Futagami T."/>
            <person name="Toyoda A."/>
            <person name="Takaki Y."/>
            <person name="Nishi S."/>
            <person name="Hori S."/>
            <person name="Arai W."/>
            <person name="Tsubouchi T."/>
            <person name="Morono Y."/>
            <person name="Uchiyama I."/>
            <person name="Ito T."/>
            <person name="Fujiyama A."/>
            <person name="Inagaki F."/>
            <person name="Takami H."/>
        </authorList>
    </citation>
    <scope>NUCLEOTIDE SEQUENCE</scope>
    <source>
        <strain evidence="2">Expedition CK06-06</strain>
    </source>
</reference>
<dbReference type="HAMAP" id="MF_00107">
    <property type="entry name" value="IspF"/>
    <property type="match status" value="1"/>
</dbReference>